<dbReference type="EMBL" id="VULR01000006">
    <property type="protein sequence ID" value="MSS43171.1"/>
    <property type="molecule type" value="Genomic_DNA"/>
</dbReference>
<reference evidence="1 2" key="1">
    <citation type="submission" date="2019-08" db="EMBL/GenBank/DDBJ databases">
        <title>In-depth cultivation of the pig gut microbiome towards novel bacterial diversity and tailored functional studies.</title>
        <authorList>
            <person name="Wylensek D."/>
            <person name="Hitch T.C.A."/>
            <person name="Clavel T."/>
        </authorList>
    </citation>
    <scope>NUCLEOTIDE SEQUENCE [LARGE SCALE GENOMIC DNA]</scope>
    <source>
        <strain evidence="1 2">Med78-601-WT-4W-RMD-3</strain>
    </source>
</reference>
<evidence type="ECO:0008006" key="3">
    <source>
        <dbReference type="Google" id="ProtNLM"/>
    </source>
</evidence>
<dbReference type="OrthoDB" id="2240714at2"/>
<evidence type="ECO:0000313" key="2">
    <source>
        <dbReference type="Proteomes" id="UP000462760"/>
    </source>
</evidence>
<dbReference type="AlphaFoldDB" id="A0A844FGU5"/>
<comment type="caution">
    <text evidence="1">The sequence shown here is derived from an EMBL/GenBank/DDBJ whole genome shotgun (WGS) entry which is preliminary data.</text>
</comment>
<protein>
    <recommendedName>
        <fullName evidence="3">H-type lectin domain-containing protein</fullName>
    </recommendedName>
</protein>
<name>A0A844FGU5_9FIRM</name>
<organism evidence="1 2">
    <name type="scientific">Anaerosalibacter bizertensis</name>
    <dbReference type="NCBI Taxonomy" id="932217"/>
    <lineage>
        <taxon>Bacteria</taxon>
        <taxon>Bacillati</taxon>
        <taxon>Bacillota</taxon>
        <taxon>Tissierellia</taxon>
        <taxon>Tissierellales</taxon>
        <taxon>Sporanaerobacteraceae</taxon>
        <taxon>Anaerosalibacter</taxon>
    </lineage>
</organism>
<accession>A0A844FGU5</accession>
<dbReference type="Proteomes" id="UP000462760">
    <property type="component" value="Unassembled WGS sequence"/>
</dbReference>
<sequence length="141" mass="15646">MAIKDFEMNIKNADGSYDILHPVTKVDNVLGLYEKIFVESGQNANGDYLKIGDGTMICRRTIDRATTVPPNTINRLNWVFPAAFTIIPTVLVTPVLDTTTVRVGAFQATGDSVYQSQVAVYHDFNQSLLIGLRLLAIGRWK</sequence>
<gene>
    <name evidence="1" type="ORF">FYJ27_05420</name>
</gene>
<dbReference type="RefSeq" id="WP_154483856.1">
    <property type="nucleotide sequence ID" value="NZ_VULR01000006.1"/>
</dbReference>
<evidence type="ECO:0000313" key="1">
    <source>
        <dbReference type="EMBL" id="MSS43171.1"/>
    </source>
</evidence>
<proteinExistence type="predicted"/>